<feature type="transmembrane region" description="Helical" evidence="3">
    <location>
        <begin position="56"/>
        <end position="79"/>
    </location>
</feature>
<keyword evidence="3" id="KW-0472">Membrane</keyword>
<feature type="domain" description="Cell envelope-related transcriptional attenuator" evidence="4">
    <location>
        <begin position="125"/>
        <end position="283"/>
    </location>
</feature>
<dbReference type="NCBIfam" id="TIGR00350">
    <property type="entry name" value="lytR_cpsA_psr"/>
    <property type="match status" value="1"/>
</dbReference>
<dbReference type="InterPro" id="IPR004474">
    <property type="entry name" value="LytR_CpsA_psr"/>
</dbReference>
<evidence type="ECO:0000313" key="5">
    <source>
        <dbReference type="EMBL" id="MBC3795959.1"/>
    </source>
</evidence>
<name>A0ABR6WHK7_9FIRM</name>
<dbReference type="PANTHER" id="PTHR33392:SF6">
    <property type="entry name" value="POLYISOPRENYL-TEICHOIC ACID--PEPTIDOGLYCAN TEICHOIC ACID TRANSFERASE TAGU"/>
    <property type="match status" value="1"/>
</dbReference>
<dbReference type="RefSeq" id="WP_148602617.1">
    <property type="nucleotide sequence ID" value="NZ_RXYB01000003.1"/>
</dbReference>
<keyword evidence="3" id="KW-0812">Transmembrane</keyword>
<reference evidence="5 6" key="1">
    <citation type="journal article" date="2020" name="mSystems">
        <title>Defining Genomic and Predicted Metabolic Features of the Acetobacterium Genus.</title>
        <authorList>
            <person name="Ross D.E."/>
            <person name="Marshall C.W."/>
            <person name="Gulliver D."/>
            <person name="May H.D."/>
            <person name="Norman R.S."/>
        </authorList>
    </citation>
    <scope>NUCLEOTIDE SEQUENCE [LARGE SCALE GENOMIC DNA]</scope>
    <source>
        <strain evidence="5 6">DSM 9173</strain>
    </source>
</reference>
<feature type="region of interest" description="Disordered" evidence="2">
    <location>
        <begin position="1"/>
        <end position="46"/>
    </location>
</feature>
<dbReference type="Proteomes" id="UP000653358">
    <property type="component" value="Unassembled WGS sequence"/>
</dbReference>
<keyword evidence="6" id="KW-1185">Reference proteome</keyword>
<protein>
    <submittedName>
        <fullName evidence="5">LytR family transcriptional regulator</fullName>
    </submittedName>
</protein>
<dbReference type="InterPro" id="IPR050922">
    <property type="entry name" value="LytR/CpsA/Psr_CW_biosynth"/>
</dbReference>
<gene>
    <name evidence="5" type="ORF">GH807_02690</name>
</gene>
<evidence type="ECO:0000313" key="6">
    <source>
        <dbReference type="Proteomes" id="UP000653358"/>
    </source>
</evidence>
<sequence>MNKRKKSVIENRRNSSPLPQKRESSNQKKISQSVVRPPVSLKNNKKTKRKGGFKKFFKTIVIIAFIFVGTCFGVNAFFLGSVDDLPGNLSNYGISSEAATMAKQHKIVNVAVFGVDGRDDVQGNRTDTIMIASADYEHSKIKVTSLMRDTYVYVNDQYGYDKINAAYSYGGPTLAMQTINQNYDTAITDYVTIDFTAMVFMVNAVGGITIDIESQDELDWVNEYLIDVNDKVNTASPPLKNTGSQVVDGSQALAYCRVRYVGDGDFDRTLRQRTVFEQVLSKAFDLNLIDQYKLLMGTLPYIKTSLTTPELIKYAANLALMPNKNIEQNRLPTDDANALENIDGVSYVIPNTLVDNIKAFYSFIYETNYTPSTTANNISKKIAVTLKSSSN</sequence>
<evidence type="ECO:0000259" key="4">
    <source>
        <dbReference type="Pfam" id="PF03816"/>
    </source>
</evidence>
<evidence type="ECO:0000256" key="3">
    <source>
        <dbReference type="SAM" id="Phobius"/>
    </source>
</evidence>
<evidence type="ECO:0000256" key="1">
    <source>
        <dbReference type="ARBA" id="ARBA00006068"/>
    </source>
</evidence>
<dbReference type="PANTHER" id="PTHR33392">
    <property type="entry name" value="POLYISOPRENYL-TEICHOIC ACID--PEPTIDOGLYCAN TEICHOIC ACID TRANSFERASE TAGU"/>
    <property type="match status" value="1"/>
</dbReference>
<accession>A0ABR6WHK7</accession>
<organism evidence="5 6">
    <name type="scientific">Acetobacterium tundrae</name>
    <dbReference type="NCBI Taxonomy" id="132932"/>
    <lineage>
        <taxon>Bacteria</taxon>
        <taxon>Bacillati</taxon>
        <taxon>Bacillota</taxon>
        <taxon>Clostridia</taxon>
        <taxon>Eubacteriales</taxon>
        <taxon>Eubacteriaceae</taxon>
        <taxon>Acetobacterium</taxon>
    </lineage>
</organism>
<keyword evidence="3" id="KW-1133">Transmembrane helix</keyword>
<comment type="similarity">
    <text evidence="1">Belongs to the LytR/CpsA/Psr (LCP) family.</text>
</comment>
<proteinExistence type="inferred from homology"/>
<evidence type="ECO:0000256" key="2">
    <source>
        <dbReference type="SAM" id="MobiDB-lite"/>
    </source>
</evidence>
<dbReference type="Pfam" id="PF03816">
    <property type="entry name" value="LytR_cpsA_psr"/>
    <property type="match status" value="1"/>
</dbReference>
<comment type="caution">
    <text evidence="5">The sequence shown here is derived from an EMBL/GenBank/DDBJ whole genome shotgun (WGS) entry which is preliminary data.</text>
</comment>
<dbReference type="EMBL" id="WJBB01000002">
    <property type="protein sequence ID" value="MBC3795959.1"/>
    <property type="molecule type" value="Genomic_DNA"/>
</dbReference>
<dbReference type="Gene3D" id="3.40.630.190">
    <property type="entry name" value="LCP protein"/>
    <property type="match status" value="1"/>
</dbReference>